<dbReference type="Proteomes" id="UP000054279">
    <property type="component" value="Unassembled WGS sequence"/>
</dbReference>
<accession>A0A0C9U1Y8</accession>
<protein>
    <submittedName>
        <fullName evidence="2">Uncharacterized protein</fullName>
    </submittedName>
</protein>
<reference evidence="2 3" key="1">
    <citation type="submission" date="2014-06" db="EMBL/GenBank/DDBJ databases">
        <title>Evolutionary Origins and Diversification of the Mycorrhizal Mutualists.</title>
        <authorList>
            <consortium name="DOE Joint Genome Institute"/>
            <consortium name="Mycorrhizal Genomics Consortium"/>
            <person name="Kohler A."/>
            <person name="Kuo A."/>
            <person name="Nagy L.G."/>
            <person name="Floudas D."/>
            <person name="Copeland A."/>
            <person name="Barry K.W."/>
            <person name="Cichocki N."/>
            <person name="Veneault-Fourrey C."/>
            <person name="LaButti K."/>
            <person name="Lindquist E.A."/>
            <person name="Lipzen A."/>
            <person name="Lundell T."/>
            <person name="Morin E."/>
            <person name="Murat C."/>
            <person name="Riley R."/>
            <person name="Ohm R."/>
            <person name="Sun H."/>
            <person name="Tunlid A."/>
            <person name="Henrissat B."/>
            <person name="Grigoriev I.V."/>
            <person name="Hibbett D.S."/>
            <person name="Martin F."/>
        </authorList>
    </citation>
    <scope>NUCLEOTIDE SEQUENCE [LARGE SCALE GENOMIC DNA]</scope>
    <source>
        <strain evidence="2 3">SS14</strain>
    </source>
</reference>
<dbReference type="HOGENOM" id="CLU_179512_0_0_1"/>
<evidence type="ECO:0000313" key="2">
    <source>
        <dbReference type="EMBL" id="KIJ23062.1"/>
    </source>
</evidence>
<keyword evidence="3" id="KW-1185">Reference proteome</keyword>
<name>A0A0C9U1Y8_SPHS4</name>
<feature type="region of interest" description="Disordered" evidence="1">
    <location>
        <begin position="1"/>
        <end position="69"/>
    </location>
</feature>
<dbReference type="AlphaFoldDB" id="A0A0C9U1Y8"/>
<proteinExistence type="predicted"/>
<sequence>MGRSAKTHKRVSQKKSTSQTQPSAKPQPVASASASTAQAKRKSNLKSKVRATQDGKQEASKSSGGRVLGDVDYVTLMMGGRRAAQTEASKIEQD</sequence>
<feature type="compositionally biased region" description="Basic residues" evidence="1">
    <location>
        <begin position="39"/>
        <end position="49"/>
    </location>
</feature>
<gene>
    <name evidence="2" type="ORF">M422DRAFT_276436</name>
</gene>
<organism evidence="2 3">
    <name type="scientific">Sphaerobolus stellatus (strain SS14)</name>
    <dbReference type="NCBI Taxonomy" id="990650"/>
    <lineage>
        <taxon>Eukaryota</taxon>
        <taxon>Fungi</taxon>
        <taxon>Dikarya</taxon>
        <taxon>Basidiomycota</taxon>
        <taxon>Agaricomycotina</taxon>
        <taxon>Agaricomycetes</taxon>
        <taxon>Phallomycetidae</taxon>
        <taxon>Geastrales</taxon>
        <taxon>Sphaerobolaceae</taxon>
        <taxon>Sphaerobolus</taxon>
    </lineage>
</organism>
<feature type="compositionally biased region" description="Basic residues" evidence="1">
    <location>
        <begin position="1"/>
        <end position="13"/>
    </location>
</feature>
<dbReference type="EMBL" id="KN837821">
    <property type="protein sequence ID" value="KIJ23062.1"/>
    <property type="molecule type" value="Genomic_DNA"/>
</dbReference>
<evidence type="ECO:0000256" key="1">
    <source>
        <dbReference type="SAM" id="MobiDB-lite"/>
    </source>
</evidence>
<dbReference type="OrthoDB" id="3238347at2759"/>
<evidence type="ECO:0000313" key="3">
    <source>
        <dbReference type="Proteomes" id="UP000054279"/>
    </source>
</evidence>